<evidence type="ECO:0000313" key="2">
    <source>
        <dbReference type="EMBL" id="EHK99505.1"/>
    </source>
</evidence>
<protein>
    <submittedName>
        <fullName evidence="2">Uncharacterized protein</fullName>
    </submittedName>
</protein>
<dbReference type="EMBL" id="AGUE01000116">
    <property type="protein sequence ID" value="EHK99505.1"/>
    <property type="molecule type" value="Genomic_DNA"/>
</dbReference>
<dbReference type="OrthoDB" id="10490410at2759"/>
<feature type="compositionally biased region" description="Low complexity" evidence="1">
    <location>
        <begin position="80"/>
        <end position="102"/>
    </location>
</feature>
<name>H0EPS7_GLAL7</name>
<comment type="caution">
    <text evidence="2">The sequence shown here is derived from an EMBL/GenBank/DDBJ whole genome shotgun (WGS) entry which is preliminary data.</text>
</comment>
<accession>H0EPS7</accession>
<organism evidence="2 3">
    <name type="scientific">Glarea lozoyensis (strain ATCC 74030 / MF5533)</name>
    <dbReference type="NCBI Taxonomy" id="1104152"/>
    <lineage>
        <taxon>Eukaryota</taxon>
        <taxon>Fungi</taxon>
        <taxon>Dikarya</taxon>
        <taxon>Ascomycota</taxon>
        <taxon>Pezizomycotina</taxon>
        <taxon>Leotiomycetes</taxon>
        <taxon>Helotiales</taxon>
        <taxon>Helotiaceae</taxon>
        <taxon>Glarea</taxon>
    </lineage>
</organism>
<evidence type="ECO:0000313" key="3">
    <source>
        <dbReference type="Proteomes" id="UP000005446"/>
    </source>
</evidence>
<evidence type="ECO:0000256" key="1">
    <source>
        <dbReference type="SAM" id="MobiDB-lite"/>
    </source>
</evidence>
<dbReference type="InParanoid" id="H0EPS7"/>
<dbReference type="HOGENOM" id="CLU_1415296_0_0_1"/>
<proteinExistence type="predicted"/>
<gene>
    <name evidence="2" type="ORF">M7I_4664</name>
</gene>
<keyword evidence="3" id="KW-1185">Reference proteome</keyword>
<dbReference type="Proteomes" id="UP000005446">
    <property type="component" value="Unassembled WGS sequence"/>
</dbReference>
<sequence length="192" mass="21117">MCDIGLVSADENIANANDPVAEPGYLAAGITGAADTNVYSYPHGRTWRSRTSYDRTVTLWRESTVTVKVLEVVSTATTTLSQPASISSSSTSSTPTAPPKKSFAVLPHLRNPLKPFVDLLRRMFPVGSQHHEALRGERLREEMNDNFDHHGSHGLEKYDQSNRSSILNNISQNLICVPDPTTKCLQLDLQVV</sequence>
<dbReference type="AlphaFoldDB" id="H0EPS7"/>
<feature type="region of interest" description="Disordered" evidence="1">
    <location>
        <begin position="80"/>
        <end position="103"/>
    </location>
</feature>
<reference evidence="2 3" key="1">
    <citation type="journal article" date="2012" name="Eukaryot. Cell">
        <title>Genome sequence of the fungus Glarea lozoyensis: the first genome sequence of a species from the Helotiaceae family.</title>
        <authorList>
            <person name="Youssar L."/>
            <person name="Gruening B.A."/>
            <person name="Erxleben A."/>
            <person name="Guenther S."/>
            <person name="Huettel W."/>
        </authorList>
    </citation>
    <scope>NUCLEOTIDE SEQUENCE [LARGE SCALE GENOMIC DNA]</scope>
    <source>
        <strain evidence="3">ATCC 74030 / MF5533</strain>
    </source>
</reference>